<dbReference type="CDD" id="cd00432">
    <property type="entry name" value="Ribosomal_L18_L5e"/>
    <property type="match status" value="1"/>
</dbReference>
<proteinExistence type="inferred from homology"/>
<gene>
    <name evidence="7 8" type="primary">rplR</name>
    <name evidence="9" type="ORF">ANAPC1_00498</name>
    <name evidence="8" type="ORF">ANAPHAGO_00288</name>
</gene>
<name>A0A098EFL6_ANAPH</name>
<comment type="similarity">
    <text evidence="1 7">Belongs to the universal ribosomal protein uL18 family.</text>
</comment>
<dbReference type="Pfam" id="PF00861">
    <property type="entry name" value="Ribosomal_L18p"/>
    <property type="match status" value="1"/>
</dbReference>
<evidence type="ECO:0000256" key="5">
    <source>
        <dbReference type="ARBA" id="ARBA00023274"/>
    </source>
</evidence>
<dbReference type="NCBIfam" id="TIGR00060">
    <property type="entry name" value="L18_bact"/>
    <property type="match status" value="1"/>
</dbReference>
<keyword evidence="5 7" id="KW-0687">Ribonucleoprotein</keyword>
<dbReference type="EMBL" id="FLLR01000014">
    <property type="protein sequence ID" value="SBO14154.1"/>
    <property type="molecule type" value="Genomic_DNA"/>
</dbReference>
<dbReference type="Gene3D" id="3.30.420.100">
    <property type="match status" value="1"/>
</dbReference>
<sequence>MSLFDLKRAERRRRRVRLKLRSLSSIRLSVFKSNRHFYAQLIDDEAGRTVAAASTLESEVLAVASRRVNAGAVKIVAKLLAERISGLDAAYRKFVFDRGSYRYMGVVAAFADELRSLGFEF</sequence>
<keyword evidence="4 7" id="KW-0689">Ribosomal protein</keyword>
<dbReference type="InterPro" id="IPR057268">
    <property type="entry name" value="Ribosomal_L18"/>
</dbReference>
<dbReference type="GO" id="GO:0006412">
    <property type="term" value="P:translation"/>
    <property type="evidence" value="ECO:0007669"/>
    <property type="project" value="UniProtKB-UniRule"/>
</dbReference>
<dbReference type="RefSeq" id="WP_011450431.1">
    <property type="nucleotide sequence ID" value="NZ_CCXQ01000156.1"/>
</dbReference>
<dbReference type="GO" id="GO:0022625">
    <property type="term" value="C:cytosolic large ribosomal subunit"/>
    <property type="evidence" value="ECO:0007669"/>
    <property type="project" value="TreeGrafter"/>
</dbReference>
<dbReference type="InterPro" id="IPR004389">
    <property type="entry name" value="Ribosomal_uL18_bac-type"/>
</dbReference>
<dbReference type="InterPro" id="IPR005484">
    <property type="entry name" value="Ribosomal_uL18_bac/plant/anim"/>
</dbReference>
<dbReference type="Proteomes" id="UP000078419">
    <property type="component" value="Unassembled WGS sequence"/>
</dbReference>
<protein>
    <recommendedName>
        <fullName evidence="6 7">Large ribosomal subunit protein uL18</fullName>
    </recommendedName>
</protein>
<evidence type="ECO:0000256" key="3">
    <source>
        <dbReference type="ARBA" id="ARBA00022884"/>
    </source>
</evidence>
<dbReference type="Proteomes" id="UP000055047">
    <property type="component" value="Unassembled WGS sequence"/>
</dbReference>
<dbReference type="HAMAP" id="MF_01337_B">
    <property type="entry name" value="Ribosomal_uL18_B"/>
    <property type="match status" value="1"/>
</dbReference>
<dbReference type="SUPFAM" id="SSF53137">
    <property type="entry name" value="Translational machinery components"/>
    <property type="match status" value="1"/>
</dbReference>
<dbReference type="OMA" id="NKQIYAQ"/>
<reference evidence="11" key="3">
    <citation type="submission" date="2016-03" db="EMBL/GenBank/DDBJ databases">
        <authorList>
            <person name="Loux Valentin"/>
        </authorList>
    </citation>
    <scope>NUCLEOTIDE SEQUENCE [LARGE SCALE GENOMIC DNA]</scope>
    <source>
        <strain evidence="11">C1</strain>
    </source>
</reference>
<evidence type="ECO:0000313" key="9">
    <source>
        <dbReference type="EMBL" id="SBO14154.1"/>
    </source>
</evidence>
<comment type="function">
    <text evidence="7">This is one of the proteins that bind and probably mediate the attachment of the 5S RNA into the large ribosomal subunit, where it forms part of the central protuberance.</text>
</comment>
<dbReference type="GeneID" id="92747507"/>
<dbReference type="GO" id="GO:0008097">
    <property type="term" value="F:5S rRNA binding"/>
    <property type="evidence" value="ECO:0007669"/>
    <property type="project" value="TreeGrafter"/>
</dbReference>
<accession>A0A098EFL6</accession>
<dbReference type="GO" id="GO:0003735">
    <property type="term" value="F:structural constituent of ribosome"/>
    <property type="evidence" value="ECO:0007669"/>
    <property type="project" value="InterPro"/>
</dbReference>
<evidence type="ECO:0000256" key="4">
    <source>
        <dbReference type="ARBA" id="ARBA00022980"/>
    </source>
</evidence>
<dbReference type="PATRIC" id="fig|948.7.peg.1166"/>
<evidence type="ECO:0000256" key="7">
    <source>
        <dbReference type="HAMAP-Rule" id="MF_01337"/>
    </source>
</evidence>
<evidence type="ECO:0000313" key="8">
    <source>
        <dbReference type="EMBL" id="CEG21058.1"/>
    </source>
</evidence>
<dbReference type="SMR" id="A0A098EFL6"/>
<dbReference type="PANTHER" id="PTHR12899:SF3">
    <property type="entry name" value="LARGE RIBOSOMAL SUBUNIT PROTEIN UL18M"/>
    <property type="match status" value="1"/>
</dbReference>
<evidence type="ECO:0000313" key="10">
    <source>
        <dbReference type="Proteomes" id="UP000055047"/>
    </source>
</evidence>
<organism evidence="8 10">
    <name type="scientific">Anaplasma phagocytophilum</name>
    <name type="common">Ehrlichia phagocytophila</name>
    <dbReference type="NCBI Taxonomy" id="948"/>
    <lineage>
        <taxon>Bacteria</taxon>
        <taxon>Pseudomonadati</taxon>
        <taxon>Pseudomonadota</taxon>
        <taxon>Alphaproteobacteria</taxon>
        <taxon>Rickettsiales</taxon>
        <taxon>Anaplasmataceae</taxon>
        <taxon>Anaplasma</taxon>
        <taxon>phagocytophilum group</taxon>
    </lineage>
</organism>
<keyword evidence="3 7" id="KW-0694">RNA-binding</keyword>
<dbReference type="PANTHER" id="PTHR12899">
    <property type="entry name" value="39S RIBOSOMAL PROTEIN L18, MITOCHONDRIAL"/>
    <property type="match status" value="1"/>
</dbReference>
<evidence type="ECO:0000256" key="1">
    <source>
        <dbReference type="ARBA" id="ARBA00007116"/>
    </source>
</evidence>
<dbReference type="EMBL" id="CCXQ01000156">
    <property type="protein sequence ID" value="CEG21058.1"/>
    <property type="molecule type" value="Genomic_DNA"/>
</dbReference>
<reference evidence="9" key="2">
    <citation type="submission" date="2016-03" db="EMBL/GenBank/DDBJ databases">
        <authorList>
            <person name="Loux V."/>
        </authorList>
    </citation>
    <scope>NUCLEOTIDE SEQUENCE</scope>
    <source>
        <strain evidence="9">C1</strain>
    </source>
</reference>
<evidence type="ECO:0000313" key="11">
    <source>
        <dbReference type="Proteomes" id="UP000078419"/>
    </source>
</evidence>
<evidence type="ECO:0000256" key="2">
    <source>
        <dbReference type="ARBA" id="ARBA00022730"/>
    </source>
</evidence>
<keyword evidence="2 7" id="KW-0699">rRNA-binding</keyword>
<evidence type="ECO:0000256" key="6">
    <source>
        <dbReference type="ARBA" id="ARBA00035197"/>
    </source>
</evidence>
<dbReference type="AlphaFoldDB" id="A0A098EFL6"/>
<reference evidence="8 10" key="1">
    <citation type="submission" date="2014-09" db="EMBL/GenBank/DDBJ databases">
        <authorList>
            <person name="Loux Valentin"/>
            <person name="Dugat Thibaut"/>
        </authorList>
    </citation>
    <scope>NUCLEOTIDE SEQUENCE [LARGE SCALE GENOMIC DNA]</scope>
    <source>
        <strain evidence="8 10">BOV-10_179</strain>
    </source>
</reference>
<comment type="subunit">
    <text evidence="7">Part of the 50S ribosomal subunit; part of the 5S rRNA/L5/L18/L25 subcomplex. Contacts the 5S and 23S rRNAs.</text>
</comment>